<dbReference type="GO" id="GO:0004622">
    <property type="term" value="F:phosphatidylcholine lysophospholipase activity"/>
    <property type="evidence" value="ECO:0007669"/>
    <property type="project" value="TreeGrafter"/>
</dbReference>
<sequence length="207" mass="23603">MQNKRIVFIGDSITEWGRTDSEPLGTGYVNLIHDYWLVSNPNQTPEIINKGVGGDRVVNLQERWDQDVLALKPDILSVSIGINDVWQQLDNVDMEQVYPERFESIYRELLEKTIAFTNSEIILMEPTIIEETVASEGNQLLKAYVDAIHRLGSEFNLVIVPTHTAFLNYLNSEATEQLTIDGVHMNSAGNMLMAKTWLETYDKIKMK</sequence>
<reference evidence="2 3" key="1">
    <citation type="submission" date="2018-06" db="EMBL/GenBank/DDBJ databases">
        <title>Genomic Encyclopedia of Type Strains, Phase IV (KMG-IV): sequencing the most valuable type-strain genomes for metagenomic binning, comparative biology and taxonomic classification.</title>
        <authorList>
            <person name="Goeker M."/>
        </authorList>
    </citation>
    <scope>NUCLEOTIDE SEQUENCE [LARGE SCALE GENOMIC DNA]</scope>
    <source>
        <strain evidence="2 3">DSM 15140</strain>
    </source>
</reference>
<dbReference type="RefSeq" id="WP_113868762.1">
    <property type="nucleotide sequence ID" value="NZ_BAABQN010000005.1"/>
</dbReference>
<accession>A0A366E7P2</accession>
<feature type="domain" description="SGNH hydrolase-type esterase" evidence="1">
    <location>
        <begin position="8"/>
        <end position="190"/>
    </location>
</feature>
<evidence type="ECO:0000313" key="2">
    <source>
        <dbReference type="EMBL" id="RBO98332.1"/>
    </source>
</evidence>
<keyword evidence="3" id="KW-1185">Reference proteome</keyword>
<dbReference type="OrthoDB" id="9794725at2"/>
<dbReference type="Gene3D" id="3.40.50.1110">
    <property type="entry name" value="SGNH hydrolase"/>
    <property type="match status" value="1"/>
</dbReference>
<gene>
    <name evidence="2" type="ORF">DES48_105184</name>
</gene>
<protein>
    <submittedName>
        <fullName evidence="2">Lysophospholipase L1-like esterase</fullName>
    </submittedName>
</protein>
<dbReference type="PANTHER" id="PTHR30383">
    <property type="entry name" value="THIOESTERASE 1/PROTEASE 1/LYSOPHOSPHOLIPASE L1"/>
    <property type="match status" value="1"/>
</dbReference>
<name>A0A366E7P2_9BACI</name>
<dbReference type="STRING" id="200904.GCA_900168775_01119"/>
<dbReference type="PANTHER" id="PTHR30383:SF5">
    <property type="entry name" value="SGNH HYDROLASE-TYPE ESTERASE DOMAIN-CONTAINING PROTEIN"/>
    <property type="match status" value="1"/>
</dbReference>
<dbReference type="CDD" id="cd01834">
    <property type="entry name" value="SGNH_hydrolase_like_2"/>
    <property type="match status" value="1"/>
</dbReference>
<evidence type="ECO:0000313" key="3">
    <source>
        <dbReference type="Proteomes" id="UP000252254"/>
    </source>
</evidence>
<dbReference type="SUPFAM" id="SSF52266">
    <property type="entry name" value="SGNH hydrolase"/>
    <property type="match status" value="1"/>
</dbReference>
<dbReference type="Pfam" id="PF13472">
    <property type="entry name" value="Lipase_GDSL_2"/>
    <property type="match status" value="1"/>
</dbReference>
<dbReference type="Proteomes" id="UP000252254">
    <property type="component" value="Unassembled WGS sequence"/>
</dbReference>
<organism evidence="2 3">
    <name type="scientific">Paraliobacillus ryukyuensis</name>
    <dbReference type="NCBI Taxonomy" id="200904"/>
    <lineage>
        <taxon>Bacteria</taxon>
        <taxon>Bacillati</taxon>
        <taxon>Bacillota</taxon>
        <taxon>Bacilli</taxon>
        <taxon>Bacillales</taxon>
        <taxon>Bacillaceae</taxon>
        <taxon>Paraliobacillus</taxon>
    </lineage>
</organism>
<dbReference type="EMBL" id="QNRI01000005">
    <property type="protein sequence ID" value="RBO98332.1"/>
    <property type="molecule type" value="Genomic_DNA"/>
</dbReference>
<dbReference type="InterPro" id="IPR013830">
    <property type="entry name" value="SGNH_hydro"/>
</dbReference>
<evidence type="ECO:0000259" key="1">
    <source>
        <dbReference type="Pfam" id="PF13472"/>
    </source>
</evidence>
<dbReference type="InterPro" id="IPR036514">
    <property type="entry name" value="SGNH_hydro_sf"/>
</dbReference>
<dbReference type="AlphaFoldDB" id="A0A366E7P2"/>
<comment type="caution">
    <text evidence="2">The sequence shown here is derived from an EMBL/GenBank/DDBJ whole genome shotgun (WGS) entry which is preliminary data.</text>
</comment>
<proteinExistence type="predicted"/>
<dbReference type="InterPro" id="IPR051532">
    <property type="entry name" value="Ester_Hydrolysis_Enzymes"/>
</dbReference>